<reference evidence="2 3" key="1">
    <citation type="submission" date="2019-08" db="EMBL/GenBank/DDBJ databases">
        <title>The genome of the soybean aphid Biotype 1, its phylome, world population structure and adaptation to the North American continent.</title>
        <authorList>
            <person name="Giordano R."/>
            <person name="Donthu R.K."/>
            <person name="Hernandez A.G."/>
            <person name="Wright C.L."/>
            <person name="Zimin A.V."/>
        </authorList>
    </citation>
    <scope>NUCLEOTIDE SEQUENCE [LARGE SCALE GENOMIC DNA]</scope>
    <source>
        <tissue evidence="2">Whole aphids</tissue>
    </source>
</reference>
<keyword evidence="1" id="KW-0472">Membrane</keyword>
<evidence type="ECO:0000256" key="1">
    <source>
        <dbReference type="SAM" id="Phobius"/>
    </source>
</evidence>
<dbReference type="AlphaFoldDB" id="A0A6G0U416"/>
<feature type="non-terminal residue" evidence="2">
    <location>
        <position position="1"/>
    </location>
</feature>
<feature type="transmembrane region" description="Helical" evidence="1">
    <location>
        <begin position="55"/>
        <end position="74"/>
    </location>
</feature>
<protein>
    <submittedName>
        <fullName evidence="2">Uncharacterized protein</fullName>
    </submittedName>
</protein>
<comment type="caution">
    <text evidence="2">The sequence shown here is derived from an EMBL/GenBank/DDBJ whole genome shotgun (WGS) entry which is preliminary data.</text>
</comment>
<gene>
    <name evidence="2" type="ORF">AGLY_002877</name>
</gene>
<evidence type="ECO:0000313" key="2">
    <source>
        <dbReference type="EMBL" id="KAE9542966.1"/>
    </source>
</evidence>
<keyword evidence="1" id="KW-1133">Transmembrane helix</keyword>
<proteinExistence type="predicted"/>
<organism evidence="2 3">
    <name type="scientific">Aphis glycines</name>
    <name type="common">Soybean aphid</name>
    <dbReference type="NCBI Taxonomy" id="307491"/>
    <lineage>
        <taxon>Eukaryota</taxon>
        <taxon>Metazoa</taxon>
        <taxon>Ecdysozoa</taxon>
        <taxon>Arthropoda</taxon>
        <taxon>Hexapoda</taxon>
        <taxon>Insecta</taxon>
        <taxon>Pterygota</taxon>
        <taxon>Neoptera</taxon>
        <taxon>Paraneoptera</taxon>
        <taxon>Hemiptera</taxon>
        <taxon>Sternorrhyncha</taxon>
        <taxon>Aphidomorpha</taxon>
        <taxon>Aphidoidea</taxon>
        <taxon>Aphididae</taxon>
        <taxon>Aphidini</taxon>
        <taxon>Aphis</taxon>
        <taxon>Aphis</taxon>
    </lineage>
</organism>
<keyword evidence="1" id="KW-0812">Transmembrane</keyword>
<evidence type="ECO:0000313" key="3">
    <source>
        <dbReference type="Proteomes" id="UP000475862"/>
    </source>
</evidence>
<keyword evidence="3" id="KW-1185">Reference proteome</keyword>
<dbReference type="Proteomes" id="UP000475862">
    <property type="component" value="Unassembled WGS sequence"/>
</dbReference>
<name>A0A6G0U416_APHGL</name>
<dbReference type="EMBL" id="VYZN01000009">
    <property type="protein sequence ID" value="KAE9542966.1"/>
    <property type="molecule type" value="Genomic_DNA"/>
</dbReference>
<sequence length="347" mass="39740">DCLLLKVKIIATLLGKTNLSKIQKNKFHQNYSNSVKINTVCAINPDRNLPNNIDAFTRLVFIILGYWLLVINIVSTIQESFKISLELCINLVFLIVKHMKDVKNGSIGRISLTIAKTQTSKETVFQFFENVEFGNRSNTNRSFELRCNIVDFQLKQTIIHDNLNHLTNNFRKKLIILFVQITNSRNGAIVSNDESNACTSKLFTIHIIKQINIIELYNEVKLVAIRVILHSVSSQVNLTLNQTQEVVVLKLIQPFGLKGLKLSVQVSFILYESHNSYTFSAIFIFSSPSSKYIKQKLNNSVFLHLYCYNLNHISLYVYPVSRKKPVNSRKTDGVRLGTWRLSNIIND</sequence>
<accession>A0A6G0U416</accession>